<evidence type="ECO:0000313" key="13">
    <source>
        <dbReference type="EMBL" id="GFE82356.1"/>
    </source>
</evidence>
<keyword evidence="4 8" id="KW-0812">Transmembrane</keyword>
<evidence type="ECO:0000256" key="1">
    <source>
        <dbReference type="ARBA" id="ARBA00004571"/>
    </source>
</evidence>
<dbReference type="NCBIfam" id="TIGR01782">
    <property type="entry name" value="TonB-Xanth-Caul"/>
    <property type="match status" value="1"/>
</dbReference>
<evidence type="ECO:0000256" key="10">
    <source>
        <dbReference type="SAM" id="MobiDB-lite"/>
    </source>
</evidence>
<evidence type="ECO:0000259" key="11">
    <source>
        <dbReference type="Pfam" id="PF00593"/>
    </source>
</evidence>
<accession>A0A829YIL6</accession>
<dbReference type="InterPro" id="IPR037066">
    <property type="entry name" value="Plug_dom_sf"/>
</dbReference>
<dbReference type="PANTHER" id="PTHR40980:SF3">
    <property type="entry name" value="TONB-DEPENDENT RECEPTOR-LIKE BETA-BARREL DOMAIN-CONTAINING PROTEIN"/>
    <property type="match status" value="1"/>
</dbReference>
<dbReference type="InterPro" id="IPR000531">
    <property type="entry name" value="Beta-barrel_TonB"/>
</dbReference>
<evidence type="ECO:0000256" key="9">
    <source>
        <dbReference type="RuleBase" id="RU003357"/>
    </source>
</evidence>
<dbReference type="InterPro" id="IPR012910">
    <property type="entry name" value="Plug_dom"/>
</dbReference>
<evidence type="ECO:0000256" key="5">
    <source>
        <dbReference type="ARBA" id="ARBA00023077"/>
    </source>
</evidence>
<comment type="similarity">
    <text evidence="8 9">Belongs to the TonB-dependent receptor family.</text>
</comment>
<keyword evidence="2 8" id="KW-0813">Transport</keyword>
<comment type="subcellular location">
    <subcellularLocation>
        <location evidence="1 8">Cell outer membrane</location>
        <topology evidence="1 8">Multi-pass membrane protein</topology>
    </subcellularLocation>
</comment>
<dbReference type="AlphaFoldDB" id="A0A829YIL6"/>
<evidence type="ECO:0000256" key="7">
    <source>
        <dbReference type="ARBA" id="ARBA00023237"/>
    </source>
</evidence>
<evidence type="ECO:0000313" key="14">
    <source>
        <dbReference type="Proteomes" id="UP000445000"/>
    </source>
</evidence>
<evidence type="ECO:0000256" key="8">
    <source>
        <dbReference type="PROSITE-ProRule" id="PRU01360"/>
    </source>
</evidence>
<dbReference type="SUPFAM" id="SSF56935">
    <property type="entry name" value="Porins"/>
    <property type="match status" value="1"/>
</dbReference>
<dbReference type="Proteomes" id="UP000445000">
    <property type="component" value="Unassembled WGS sequence"/>
</dbReference>
<gene>
    <name evidence="13" type="primary">cirA_6</name>
    <name evidence="13" type="ORF">GCM10011487_43560</name>
</gene>
<dbReference type="PROSITE" id="PS52016">
    <property type="entry name" value="TONB_DEPENDENT_REC_3"/>
    <property type="match status" value="1"/>
</dbReference>
<keyword evidence="5 9" id="KW-0798">TonB box</keyword>
<dbReference type="Gene3D" id="2.170.130.10">
    <property type="entry name" value="TonB-dependent receptor, plug domain"/>
    <property type="match status" value="1"/>
</dbReference>
<dbReference type="Pfam" id="PF00593">
    <property type="entry name" value="TonB_dep_Rec_b-barrel"/>
    <property type="match status" value="1"/>
</dbReference>
<dbReference type="InterPro" id="IPR010104">
    <property type="entry name" value="TonB_rcpt_bac"/>
</dbReference>
<dbReference type="Pfam" id="PF07715">
    <property type="entry name" value="Plug"/>
    <property type="match status" value="1"/>
</dbReference>
<dbReference type="Gene3D" id="2.40.170.20">
    <property type="entry name" value="TonB-dependent receptor, beta-barrel domain"/>
    <property type="match status" value="1"/>
</dbReference>
<dbReference type="InterPro" id="IPR036942">
    <property type="entry name" value="Beta-barrel_TonB_sf"/>
</dbReference>
<name>A0A829YIL6_9GAMM</name>
<sequence>MGSADAIAQSAEPGADAKPADTTTQSGAAQLEEVVVTGFRSSLEKGIELKREAVGVRDSIVAEDIGKFPEQNVAESLQRIPGVFLTRDGASNEGQRVSIRGLGPQYSLTTINGAPAHTTSSQNVGSSTRDFNFDVFPSELFGRVDVYKSPLAHLAEGGIAGVVDLQTPRPFDVNGQQIRYAASTNYNDQSEDWGPRGSFLVSDTWGNFGALLGVAYANNVNERSGFQSTGGYNSSALGSRPYYPPAPAPNTTGPFQFELDLNNPRANFGQYTREQVANAYMPRFYRVFTSSNERERIGTVASLQFQTDRLEVSLDGIYSQLEDAPDEFTMGVAVRNSRTAPGSTAAPGTGNNSGLIPLDVRIDQYNNLYGTFGNTSFIGESFYRNSKTKFTYGILRGVYTVNDRMSLSASVNASESNAWYSENRIVANLFGVDSRFDPSSNVSYPTISTPVDLTDPDVFTAPTLGFALNREIDRENTGQIQFDWDMGEFAGIHWSSLVGANRISTTKRIQRQDGSSIARSRELPGGGTFNTIDVYSYMNPYIQYGRLENGGNPGYLSQFATFPRSFIMDFLGANSANRAAPVALNAAFEAQEVVTAGYIEINGDTSIAGHGLRGNIGVRYADTETNIDNYKAVGGGQFAPQELEGGYDNVLPSMSLAFDITPDLILRASAGKTLTRAALTQIASGTNVPNIFNGDITVGNSNLKPQISTSIDGSLEWYFSEGGLLSFATFDKTLKDNAVAVTDLVTLGSTGLPDSAFNAVSLGFPDGNIPDDFLLRRTTFTNQGEIKLNGMEFAYQQTFNFLPAPFDGLGAMASYTMIETDGNTFITTAGRRIEVPLVPEDSYSVTGYYEKGPVGVRATYTYRTEAGTSNANTGANINNGNDQIPYLSPLGYLDASVSYKLTDAIELRLDALNLTNENTYIYYQDPEGPSGNGESRRDNSFYNGRTLSFGVRGQF</sequence>
<keyword evidence="13" id="KW-0675">Receptor</keyword>
<dbReference type="PANTHER" id="PTHR40980">
    <property type="entry name" value="PLUG DOMAIN-CONTAINING PROTEIN"/>
    <property type="match status" value="1"/>
</dbReference>
<dbReference type="InterPro" id="IPR039426">
    <property type="entry name" value="TonB-dep_rcpt-like"/>
</dbReference>
<keyword evidence="7 8" id="KW-0998">Cell outer membrane</keyword>
<dbReference type="GO" id="GO:0009279">
    <property type="term" value="C:cell outer membrane"/>
    <property type="evidence" value="ECO:0007669"/>
    <property type="project" value="UniProtKB-SubCell"/>
</dbReference>
<reference evidence="14" key="1">
    <citation type="submission" date="2020-01" db="EMBL/GenBank/DDBJ databases">
        <title>'Steroidobacter agaridevorans' sp. nov., agar-degrading bacteria isolated from rhizosphere soils.</title>
        <authorList>
            <person name="Ikenaga M."/>
            <person name="Kataoka M."/>
            <person name="Murouchi A."/>
            <person name="Katsuragi S."/>
            <person name="Sakai M."/>
        </authorList>
    </citation>
    <scope>NUCLEOTIDE SEQUENCE [LARGE SCALE GENOMIC DNA]</scope>
    <source>
        <strain evidence="14">YU21-B</strain>
    </source>
</reference>
<evidence type="ECO:0000259" key="12">
    <source>
        <dbReference type="Pfam" id="PF07715"/>
    </source>
</evidence>
<feature type="region of interest" description="Disordered" evidence="10">
    <location>
        <begin position="1"/>
        <end position="28"/>
    </location>
</feature>
<feature type="domain" description="TonB-dependent receptor plug" evidence="12">
    <location>
        <begin position="50"/>
        <end position="162"/>
    </location>
</feature>
<dbReference type="EMBL" id="BLJN01000004">
    <property type="protein sequence ID" value="GFE82356.1"/>
    <property type="molecule type" value="Genomic_DNA"/>
</dbReference>
<evidence type="ECO:0000256" key="4">
    <source>
        <dbReference type="ARBA" id="ARBA00022692"/>
    </source>
</evidence>
<evidence type="ECO:0000256" key="3">
    <source>
        <dbReference type="ARBA" id="ARBA00022452"/>
    </source>
</evidence>
<comment type="caution">
    <text evidence="13">The sequence shown here is derived from an EMBL/GenBank/DDBJ whole genome shotgun (WGS) entry which is preliminary data.</text>
</comment>
<keyword evidence="14" id="KW-1185">Reference proteome</keyword>
<organism evidence="13 14">
    <name type="scientific">Steroidobacter agaridevorans</name>
    <dbReference type="NCBI Taxonomy" id="2695856"/>
    <lineage>
        <taxon>Bacteria</taxon>
        <taxon>Pseudomonadati</taxon>
        <taxon>Pseudomonadota</taxon>
        <taxon>Gammaproteobacteria</taxon>
        <taxon>Steroidobacterales</taxon>
        <taxon>Steroidobacteraceae</taxon>
        <taxon>Steroidobacter</taxon>
    </lineage>
</organism>
<feature type="domain" description="TonB-dependent receptor-like beta-barrel" evidence="11">
    <location>
        <begin position="441"/>
        <end position="914"/>
    </location>
</feature>
<keyword evidence="6 8" id="KW-0472">Membrane</keyword>
<evidence type="ECO:0000256" key="2">
    <source>
        <dbReference type="ARBA" id="ARBA00022448"/>
    </source>
</evidence>
<evidence type="ECO:0000256" key="6">
    <source>
        <dbReference type="ARBA" id="ARBA00023136"/>
    </source>
</evidence>
<protein>
    <submittedName>
        <fullName evidence="13">TonB-dependent receptor</fullName>
    </submittedName>
</protein>
<proteinExistence type="inferred from homology"/>
<keyword evidence="3 8" id="KW-1134">Transmembrane beta strand</keyword>